<keyword evidence="4" id="KW-1185">Reference proteome</keyword>
<dbReference type="Proteomes" id="UP000199360">
    <property type="component" value="Unassembled WGS sequence"/>
</dbReference>
<proteinExistence type="predicted"/>
<keyword evidence="2" id="KW-0472">Membrane</keyword>
<evidence type="ECO:0000256" key="2">
    <source>
        <dbReference type="SAM" id="Phobius"/>
    </source>
</evidence>
<feature type="compositionally biased region" description="Basic and acidic residues" evidence="1">
    <location>
        <begin position="64"/>
        <end position="88"/>
    </location>
</feature>
<dbReference type="EMBL" id="FMDM01000008">
    <property type="protein sequence ID" value="SCG64734.1"/>
    <property type="molecule type" value="Genomic_DNA"/>
</dbReference>
<gene>
    <name evidence="3" type="ORF">GA0070213_108136</name>
</gene>
<keyword evidence="2" id="KW-0812">Transmembrane</keyword>
<sequence length="119" mass="12722">MPKPPLGGAPDSDARSSYREDMQWILLVGAVTAALTVGITVRAVQRRRRRPRTVEETASAARRAMRELRRSSPRPGRDIFERGPGVPDRHSAAILENVTYGDAASFDSGGGGDGGGGTY</sequence>
<organism evidence="3 4">
    <name type="scientific">Micromonospora humi</name>
    <dbReference type="NCBI Taxonomy" id="745366"/>
    <lineage>
        <taxon>Bacteria</taxon>
        <taxon>Bacillati</taxon>
        <taxon>Actinomycetota</taxon>
        <taxon>Actinomycetes</taxon>
        <taxon>Micromonosporales</taxon>
        <taxon>Micromonosporaceae</taxon>
        <taxon>Micromonospora</taxon>
    </lineage>
</organism>
<evidence type="ECO:0000313" key="3">
    <source>
        <dbReference type="EMBL" id="SCG64734.1"/>
    </source>
</evidence>
<reference evidence="4" key="1">
    <citation type="submission" date="2016-06" db="EMBL/GenBank/DDBJ databases">
        <authorList>
            <person name="Varghese N."/>
            <person name="Submissions Spin"/>
        </authorList>
    </citation>
    <scope>NUCLEOTIDE SEQUENCE [LARGE SCALE GENOMIC DNA]</scope>
    <source>
        <strain evidence="4">DSM 45647</strain>
    </source>
</reference>
<feature type="transmembrane region" description="Helical" evidence="2">
    <location>
        <begin position="24"/>
        <end position="44"/>
    </location>
</feature>
<evidence type="ECO:0000313" key="4">
    <source>
        <dbReference type="Proteomes" id="UP000199360"/>
    </source>
</evidence>
<protein>
    <submittedName>
        <fullName evidence="3">Uncharacterized protein</fullName>
    </submittedName>
</protein>
<keyword evidence="2" id="KW-1133">Transmembrane helix</keyword>
<dbReference type="AlphaFoldDB" id="A0A1C5J2E1"/>
<feature type="region of interest" description="Disordered" evidence="1">
    <location>
        <begin position="49"/>
        <end position="88"/>
    </location>
</feature>
<name>A0A1C5J2E1_9ACTN</name>
<accession>A0A1C5J2E1</accession>
<evidence type="ECO:0000256" key="1">
    <source>
        <dbReference type="SAM" id="MobiDB-lite"/>
    </source>
</evidence>